<dbReference type="GO" id="GO:0006281">
    <property type="term" value="P:DNA repair"/>
    <property type="evidence" value="ECO:0007669"/>
    <property type="project" value="InterPro"/>
</dbReference>
<evidence type="ECO:0000256" key="1">
    <source>
        <dbReference type="ARBA" id="ARBA00022679"/>
    </source>
</evidence>
<comment type="caution">
    <text evidence="4">The sequence shown here is derived from an EMBL/GenBank/DDBJ whole genome shotgun (WGS) entry which is preliminary data.</text>
</comment>
<dbReference type="InterPro" id="IPR002008">
    <property type="entry name" value="DNA_pol_X_beta-like"/>
</dbReference>
<dbReference type="GO" id="GO:0003677">
    <property type="term" value="F:DNA binding"/>
    <property type="evidence" value="ECO:0007669"/>
    <property type="project" value="InterPro"/>
</dbReference>
<keyword evidence="2" id="KW-0548">Nucleotidyltransferase</keyword>
<keyword evidence="1" id="KW-0808">Transferase</keyword>
<dbReference type="EMBL" id="LRRQ01000099">
    <property type="protein sequence ID" value="OAM89306.1"/>
    <property type="molecule type" value="Genomic_DNA"/>
</dbReference>
<dbReference type="GO" id="GO:0016779">
    <property type="term" value="F:nucleotidyltransferase activity"/>
    <property type="evidence" value="ECO:0007669"/>
    <property type="project" value="UniProtKB-KW"/>
</dbReference>
<proteinExistence type="predicted"/>
<dbReference type="STRING" id="1184151.AW736_13730"/>
<accession>A0A178IJL2</accession>
<dbReference type="Proteomes" id="UP000078486">
    <property type="component" value="Unassembled WGS sequence"/>
</dbReference>
<evidence type="ECO:0000313" key="5">
    <source>
        <dbReference type="Proteomes" id="UP000078486"/>
    </source>
</evidence>
<dbReference type="AlphaFoldDB" id="A0A178IJL2"/>
<dbReference type="RefSeq" id="WP_068770755.1">
    <property type="nucleotide sequence ID" value="NZ_CP109796.1"/>
</dbReference>
<dbReference type="InterPro" id="IPR043519">
    <property type="entry name" value="NT_sf"/>
</dbReference>
<reference evidence="4 5" key="1">
    <citation type="submission" date="2016-01" db="EMBL/GenBank/DDBJ databases">
        <title>High potential of lignocellulose degradation of a new Verrucomicrobia species.</title>
        <authorList>
            <person name="Wang Y."/>
            <person name="Shi Y."/>
            <person name="Qiu Z."/>
            <person name="Liu S."/>
            <person name="Yang H."/>
        </authorList>
    </citation>
    <scope>NUCLEOTIDE SEQUENCE [LARGE SCALE GENOMIC DNA]</scope>
    <source>
        <strain evidence="4 5">TSB47</strain>
    </source>
</reference>
<organism evidence="4 5">
    <name type="scientific">Termitidicoccus mucosus</name>
    <dbReference type="NCBI Taxonomy" id="1184151"/>
    <lineage>
        <taxon>Bacteria</taxon>
        <taxon>Pseudomonadati</taxon>
        <taxon>Verrucomicrobiota</taxon>
        <taxon>Opitutia</taxon>
        <taxon>Opitutales</taxon>
        <taxon>Opitutaceae</taxon>
        <taxon>Termitidicoccus</taxon>
    </lineage>
</organism>
<evidence type="ECO:0000313" key="4">
    <source>
        <dbReference type="EMBL" id="OAM89306.1"/>
    </source>
</evidence>
<dbReference type="InterPro" id="IPR029398">
    <property type="entry name" value="PolB_thumb"/>
</dbReference>
<evidence type="ECO:0000256" key="2">
    <source>
        <dbReference type="ARBA" id="ARBA00022695"/>
    </source>
</evidence>
<dbReference type="Gene3D" id="3.30.210.10">
    <property type="entry name" value="DNA polymerase, thumb domain"/>
    <property type="match status" value="1"/>
</dbReference>
<dbReference type="InterPro" id="IPR037160">
    <property type="entry name" value="DNA_Pol_thumb_sf"/>
</dbReference>
<dbReference type="OrthoDB" id="1524524at2"/>
<dbReference type="Gene3D" id="3.30.460.10">
    <property type="entry name" value="Beta Polymerase, domain 2"/>
    <property type="match status" value="1"/>
</dbReference>
<dbReference type="SUPFAM" id="SSF81301">
    <property type="entry name" value="Nucleotidyltransferase"/>
    <property type="match status" value="1"/>
</dbReference>
<feature type="domain" description="DNA polymerase beta thumb" evidence="3">
    <location>
        <begin position="108"/>
        <end position="172"/>
    </location>
</feature>
<name>A0A178IJL2_9BACT</name>
<dbReference type="PRINTS" id="PR00870">
    <property type="entry name" value="DNAPOLXBETA"/>
</dbReference>
<gene>
    <name evidence="4" type="ORF">AW736_13730</name>
</gene>
<keyword evidence="5" id="KW-1185">Reference proteome</keyword>
<dbReference type="Pfam" id="PF14791">
    <property type="entry name" value="DNA_pol_B_thumb"/>
    <property type="match status" value="1"/>
</dbReference>
<evidence type="ECO:0000259" key="3">
    <source>
        <dbReference type="Pfam" id="PF14791"/>
    </source>
</evidence>
<sequence length="173" mass="19381">MPLPLANARRLAERIVAEITPFCERIDIAGSIRRARPEVGDIDIVCLPLPGRLYYIELRCTHRGRISKRGDQYMLVELPGGIQLDLWFSHAETDDLFAPQPCNHGMLLLARTGSAAHNIHLASRAKKMGLHFHPHRGILRGAWPGAPVVASDTEEDIFHALGLDFVAPERRER</sequence>
<protein>
    <recommendedName>
        <fullName evidence="3">DNA polymerase beta thumb domain-containing protein</fullName>
    </recommendedName>
</protein>